<dbReference type="SUPFAM" id="SSF51011">
    <property type="entry name" value="Glycosyl hydrolase domain"/>
    <property type="match status" value="1"/>
</dbReference>
<keyword evidence="4" id="KW-0378">Hydrolase</keyword>
<dbReference type="SMART" id="SM00642">
    <property type="entry name" value="Aamy"/>
    <property type="match status" value="1"/>
</dbReference>
<accession>A0A4R3YQA9</accession>
<evidence type="ECO:0000256" key="6">
    <source>
        <dbReference type="ARBA" id="ARBA00023295"/>
    </source>
</evidence>
<feature type="binding site" evidence="8">
    <location>
        <position position="424"/>
    </location>
    <ligand>
        <name>Ca(2+)</name>
        <dbReference type="ChEBI" id="CHEBI:29108"/>
        <label>3</label>
    </ligand>
</feature>
<name>A0A4R3YQA9_9FIRM</name>
<dbReference type="NCBIfam" id="NF006969">
    <property type="entry name" value="PRK09441.1-2"/>
    <property type="match status" value="1"/>
</dbReference>
<evidence type="ECO:0000259" key="10">
    <source>
        <dbReference type="SMART" id="SM00642"/>
    </source>
</evidence>
<dbReference type="InterPro" id="IPR017853">
    <property type="entry name" value="GH"/>
</dbReference>
<dbReference type="SUPFAM" id="SSF51445">
    <property type="entry name" value="(Trans)glycosidases"/>
    <property type="match status" value="1"/>
</dbReference>
<dbReference type="Pfam" id="PF09154">
    <property type="entry name" value="Alpha-amy_C_pro"/>
    <property type="match status" value="1"/>
</dbReference>
<comment type="cofactor">
    <cofactor evidence="1">
        <name>Ca(2+)</name>
        <dbReference type="ChEBI" id="CHEBI:29108"/>
    </cofactor>
</comment>
<comment type="similarity">
    <text evidence="2 9">Belongs to the glycosyl hydrolase 13 family.</text>
</comment>
<evidence type="ECO:0000256" key="9">
    <source>
        <dbReference type="RuleBase" id="RU003615"/>
    </source>
</evidence>
<dbReference type="InterPro" id="IPR013780">
    <property type="entry name" value="Glyco_hydro_b"/>
</dbReference>
<dbReference type="GO" id="GO:0005509">
    <property type="term" value="F:calcium ion binding"/>
    <property type="evidence" value="ECO:0007669"/>
    <property type="project" value="InterPro"/>
</dbReference>
<evidence type="ECO:0000256" key="1">
    <source>
        <dbReference type="ARBA" id="ARBA00001913"/>
    </source>
</evidence>
<dbReference type="EMBL" id="SMCQ01000024">
    <property type="protein sequence ID" value="TCV93103.1"/>
    <property type="molecule type" value="Genomic_DNA"/>
</dbReference>
<dbReference type="Pfam" id="PF00128">
    <property type="entry name" value="Alpha-amylase"/>
    <property type="match status" value="1"/>
</dbReference>
<comment type="caution">
    <text evidence="11">The sequence shown here is derived from an EMBL/GenBank/DDBJ whole genome shotgun (WGS) entry which is preliminary data.</text>
</comment>
<dbReference type="AlphaFoldDB" id="A0A4R3YQA9"/>
<dbReference type="Gene3D" id="2.40.30.140">
    <property type="match status" value="1"/>
</dbReference>
<dbReference type="CDD" id="cd11318">
    <property type="entry name" value="AmyAc_bac_fung_AmyA"/>
    <property type="match status" value="1"/>
</dbReference>
<feature type="binding site" evidence="8">
    <location>
        <position position="236"/>
    </location>
    <ligand>
        <name>Ca(2+)</name>
        <dbReference type="ChEBI" id="CHEBI:29108"/>
        <label>1</label>
    </ligand>
</feature>
<keyword evidence="12" id="KW-1185">Reference proteome</keyword>
<evidence type="ECO:0000313" key="11">
    <source>
        <dbReference type="EMBL" id="TCV93103.1"/>
    </source>
</evidence>
<reference evidence="11 12" key="1">
    <citation type="submission" date="2019-03" db="EMBL/GenBank/DDBJ databases">
        <title>Genomic Encyclopedia of Type Strains, Phase IV (KMG-IV): sequencing the most valuable type-strain genomes for metagenomic binning, comparative biology and taxonomic classification.</title>
        <authorList>
            <person name="Goeker M."/>
        </authorList>
    </citation>
    <scope>NUCLEOTIDE SEQUENCE [LARGE SCALE GENOMIC DNA]</scope>
    <source>
        <strain evidence="11 12">DSM 29487</strain>
    </source>
</reference>
<evidence type="ECO:0000256" key="2">
    <source>
        <dbReference type="ARBA" id="ARBA00008061"/>
    </source>
</evidence>
<evidence type="ECO:0000256" key="7">
    <source>
        <dbReference type="PIRSR" id="PIRSR001021-1"/>
    </source>
</evidence>
<dbReference type="PRINTS" id="PR00110">
    <property type="entry name" value="ALPHAAMYLASE"/>
</dbReference>
<protein>
    <submittedName>
        <fullName evidence="11">Alpha-amylase</fullName>
    </submittedName>
</protein>
<keyword evidence="3 8" id="KW-0479">Metal-binding</keyword>
<evidence type="ECO:0000256" key="5">
    <source>
        <dbReference type="ARBA" id="ARBA00023277"/>
    </source>
</evidence>
<feature type="binding site" evidence="8">
    <location>
        <position position="162"/>
    </location>
    <ligand>
        <name>Ca(2+)</name>
        <dbReference type="ChEBI" id="CHEBI:29108"/>
        <label>2</label>
    </ligand>
</feature>
<feature type="binding site" evidence="8">
    <location>
        <position position="105"/>
    </location>
    <ligand>
        <name>Ca(2+)</name>
        <dbReference type="ChEBI" id="CHEBI:29108"/>
        <label>1</label>
    </ligand>
</feature>
<proteinExistence type="inferred from homology"/>
<dbReference type="InterPro" id="IPR006046">
    <property type="entry name" value="Alpha_amylase"/>
</dbReference>
<dbReference type="InterPro" id="IPR015237">
    <property type="entry name" value="Alpha-amylase_C_pro"/>
</dbReference>
<keyword evidence="8" id="KW-0106">Calcium</keyword>
<feature type="binding site" evidence="8">
    <location>
        <position position="301"/>
    </location>
    <ligand>
        <name>Ca(2+)</name>
        <dbReference type="ChEBI" id="CHEBI:29108"/>
        <label>3</label>
    </ligand>
</feature>
<keyword evidence="6" id="KW-0326">Glycosidase</keyword>
<feature type="binding site" evidence="8">
    <location>
        <position position="195"/>
    </location>
    <ligand>
        <name>Ca(2+)</name>
        <dbReference type="ChEBI" id="CHEBI:29108"/>
        <label>1</label>
    </ligand>
</feature>
<dbReference type="Gene3D" id="2.60.40.1180">
    <property type="entry name" value="Golgi alpha-mannosidase II"/>
    <property type="match status" value="1"/>
</dbReference>
<keyword evidence="5" id="KW-0119">Carbohydrate metabolism</keyword>
<feature type="binding site" evidence="8">
    <location>
        <position position="201"/>
    </location>
    <ligand>
        <name>Ca(2+)</name>
        <dbReference type="ChEBI" id="CHEBI:29108"/>
        <label>1</label>
    </ligand>
</feature>
<dbReference type="Proteomes" id="UP000295515">
    <property type="component" value="Unassembled WGS sequence"/>
</dbReference>
<dbReference type="InterPro" id="IPR006047">
    <property type="entry name" value="GH13_cat_dom"/>
</dbReference>
<dbReference type="InterPro" id="IPR013776">
    <property type="entry name" value="A-amylase_thermo"/>
</dbReference>
<feature type="binding site" evidence="8">
    <location>
        <position position="203"/>
    </location>
    <ligand>
        <name>Ca(2+)</name>
        <dbReference type="ChEBI" id="CHEBI:29108"/>
        <label>2</label>
    </ligand>
</feature>
<feature type="active site" description="Nucleophile" evidence="7">
    <location>
        <position position="232"/>
    </location>
</feature>
<dbReference type="PIRSF" id="PIRSF001021">
    <property type="entry name" value="Alph-amls_thrmst"/>
    <property type="match status" value="1"/>
</dbReference>
<evidence type="ECO:0000256" key="8">
    <source>
        <dbReference type="PIRSR" id="PIRSR001021-2"/>
    </source>
</evidence>
<gene>
    <name evidence="11" type="ORF">EDD60_12424</name>
</gene>
<feature type="active site" description="Proton donor" evidence="7">
    <location>
        <position position="262"/>
    </location>
</feature>
<feature type="binding site" evidence="8">
    <location>
        <position position="184"/>
    </location>
    <ligand>
        <name>Ca(2+)</name>
        <dbReference type="ChEBI" id="CHEBI:29108"/>
        <label>2</label>
    </ligand>
</feature>
<feature type="domain" description="Glycosyl hydrolase family 13 catalytic" evidence="10">
    <location>
        <begin position="5"/>
        <end position="398"/>
    </location>
</feature>
<dbReference type="PANTHER" id="PTHR43447">
    <property type="entry name" value="ALPHA-AMYLASE"/>
    <property type="match status" value="1"/>
</dbReference>
<dbReference type="Gene3D" id="3.20.20.80">
    <property type="entry name" value="Glycosidases"/>
    <property type="match status" value="1"/>
</dbReference>
<evidence type="ECO:0000256" key="4">
    <source>
        <dbReference type="ARBA" id="ARBA00022801"/>
    </source>
</evidence>
<evidence type="ECO:0000256" key="3">
    <source>
        <dbReference type="ARBA" id="ARBA00022723"/>
    </source>
</evidence>
<organism evidence="11 12">
    <name type="scientific">Longibaculum muris</name>
    <dbReference type="NCBI Taxonomy" id="1796628"/>
    <lineage>
        <taxon>Bacteria</taxon>
        <taxon>Bacillati</taxon>
        <taxon>Bacillota</taxon>
        <taxon>Erysipelotrichia</taxon>
        <taxon>Erysipelotrichales</taxon>
        <taxon>Coprobacillaceae</taxon>
        <taxon>Longibaculum</taxon>
    </lineage>
</organism>
<sequence>MMQNGVMMQYFEWYLESNPHLWKLLKEDAKHLKEIGITAVWMPPAFKGIGGIHDVGYGVYDIYDLGEFDQKGTIRTKYGTKDEYLDAIEALHQYGLQVYGDIVLNHKMGADGNEFVKAYEVNQYNKNQVISDEELIEVPTLFTFPNRHQMYSDFTWNWTCFDGIDYDILSKRHATFLFKDKNWDSQVDDENGNFDYLMGADIDFSNPHVVAELENWGQWYLSMTHLDGLRLDAVKHIGAHFYKDWIREIRVHYQKELFTVGEYWHGDIHHLLNYLNEVEGEMSLFDVPLHYHFYEASHSFGQYDMSKIFEGTLVDSAPNQAVTFVDNHDTQPSQGLQSWVEDWFKPLAYALILLRKDGYPCVFYGDYYGIPHSQIKGQSDVLDCLLWLRKEYALGKQDDYFDDSSVIGWVRYSEQRSLACIMSDSVGGTKDMYVGERYAGKIFYDALGYCQNQVVIDQQGHGLFKCQGGSVSVYICQEENNG</sequence>
<dbReference type="NCBIfam" id="NF006968">
    <property type="entry name" value="PRK09441.1-1"/>
    <property type="match status" value="1"/>
</dbReference>
<evidence type="ECO:0000313" key="12">
    <source>
        <dbReference type="Proteomes" id="UP000295515"/>
    </source>
</evidence>
<dbReference type="GO" id="GO:0005975">
    <property type="term" value="P:carbohydrate metabolic process"/>
    <property type="evidence" value="ECO:0007669"/>
    <property type="project" value="InterPro"/>
</dbReference>
<dbReference type="GO" id="GO:0004556">
    <property type="term" value="F:alpha-amylase activity"/>
    <property type="evidence" value="ECO:0007669"/>
    <property type="project" value="InterPro"/>
</dbReference>